<accession>A0A1Y1ZUT4</accession>
<dbReference type="EMBL" id="MCFA01000036">
    <property type="protein sequence ID" value="ORY14001.1"/>
    <property type="molecule type" value="Genomic_DNA"/>
</dbReference>
<sequence length="173" mass="19796">MPSEETRLLISPRHPNTALNCCGTCRGTATPEHPPLRSLCLAFFLCWEPRSECAGATWYRTPSLTDELSSNFDNSHECGARVRRYQMACKGVVATCIRPRRQASAYAPNQPYRHHRRRQRHEHLETRNPAPGMAIRDPCRPTSRSPPFASPPFLFAKFHLVRFGQHRPLHPDL</sequence>
<comment type="caution">
    <text evidence="2">The sequence shown here is derived from an EMBL/GenBank/DDBJ whole genome shotgun (WGS) entry which is preliminary data.</text>
</comment>
<gene>
    <name evidence="2" type="ORF">BCR34DRAFT_243978</name>
</gene>
<feature type="region of interest" description="Disordered" evidence="1">
    <location>
        <begin position="107"/>
        <end position="134"/>
    </location>
</feature>
<reference evidence="2 3" key="1">
    <citation type="submission" date="2016-07" db="EMBL/GenBank/DDBJ databases">
        <title>Pervasive Adenine N6-methylation of Active Genes in Fungi.</title>
        <authorList>
            <consortium name="DOE Joint Genome Institute"/>
            <person name="Mondo S.J."/>
            <person name="Dannebaum R.O."/>
            <person name="Kuo R.C."/>
            <person name="Labutti K."/>
            <person name="Haridas S."/>
            <person name="Kuo A."/>
            <person name="Salamov A."/>
            <person name="Ahrendt S.R."/>
            <person name="Lipzen A."/>
            <person name="Sullivan W."/>
            <person name="Andreopoulos W.B."/>
            <person name="Clum A."/>
            <person name="Lindquist E."/>
            <person name="Daum C."/>
            <person name="Ramamoorthy G.K."/>
            <person name="Gryganskyi A."/>
            <person name="Culley D."/>
            <person name="Magnuson J.K."/>
            <person name="James T.Y."/>
            <person name="O'Malley M.A."/>
            <person name="Stajich J.E."/>
            <person name="Spatafora J.W."/>
            <person name="Visel A."/>
            <person name="Grigoriev I.V."/>
        </authorList>
    </citation>
    <scope>NUCLEOTIDE SEQUENCE [LARGE SCALE GENOMIC DNA]</scope>
    <source>
        <strain evidence="2 3">CBS 115471</strain>
    </source>
</reference>
<organism evidence="2 3">
    <name type="scientific">Clohesyomyces aquaticus</name>
    <dbReference type="NCBI Taxonomy" id="1231657"/>
    <lineage>
        <taxon>Eukaryota</taxon>
        <taxon>Fungi</taxon>
        <taxon>Dikarya</taxon>
        <taxon>Ascomycota</taxon>
        <taxon>Pezizomycotina</taxon>
        <taxon>Dothideomycetes</taxon>
        <taxon>Pleosporomycetidae</taxon>
        <taxon>Pleosporales</taxon>
        <taxon>Lindgomycetaceae</taxon>
        <taxon>Clohesyomyces</taxon>
    </lineage>
</organism>
<dbReference type="Proteomes" id="UP000193144">
    <property type="component" value="Unassembled WGS sequence"/>
</dbReference>
<keyword evidence="3" id="KW-1185">Reference proteome</keyword>
<protein>
    <submittedName>
        <fullName evidence="2">Uncharacterized protein</fullName>
    </submittedName>
</protein>
<proteinExistence type="predicted"/>
<dbReference type="AlphaFoldDB" id="A0A1Y1ZUT4"/>
<evidence type="ECO:0000313" key="2">
    <source>
        <dbReference type="EMBL" id="ORY14001.1"/>
    </source>
</evidence>
<evidence type="ECO:0000256" key="1">
    <source>
        <dbReference type="SAM" id="MobiDB-lite"/>
    </source>
</evidence>
<feature type="compositionally biased region" description="Basic residues" evidence="1">
    <location>
        <begin position="112"/>
        <end position="121"/>
    </location>
</feature>
<name>A0A1Y1ZUT4_9PLEO</name>
<evidence type="ECO:0000313" key="3">
    <source>
        <dbReference type="Proteomes" id="UP000193144"/>
    </source>
</evidence>